<dbReference type="Proteomes" id="UP000006242">
    <property type="component" value="Unassembled WGS sequence"/>
</dbReference>
<keyword evidence="2" id="KW-1185">Reference proteome</keyword>
<accession>A0ACB4V605</accession>
<organism evidence="1 2">
    <name type="scientific">Salinisphaera shabanensis E1L3A</name>
    <dbReference type="NCBI Taxonomy" id="1033802"/>
    <lineage>
        <taxon>Bacteria</taxon>
        <taxon>Pseudomonadati</taxon>
        <taxon>Pseudomonadota</taxon>
        <taxon>Gammaproteobacteria</taxon>
        <taxon>Salinisphaerales</taxon>
        <taxon>Salinisphaeraceae</taxon>
        <taxon>Salinisphaera</taxon>
    </lineage>
</organism>
<protein>
    <submittedName>
        <fullName evidence="1">ATP synthase epsilon chain protein</fullName>
        <ecNumber evidence="1">3.6.3.14</ecNumber>
    </submittedName>
</protein>
<evidence type="ECO:0000313" key="1">
    <source>
        <dbReference type="EMBL" id="ERJ19033.1"/>
    </source>
</evidence>
<sequence>MAADNQSKQIRVEIVCPVQGPIFSGQADMVVVPAAYGDVGIAPGHARMLTRIEPGVVRLVNSGQESINYFVSGGFLEVEPTLATVLADTIERAADIDKAAAEKARESARASLREAHERIDRERAEYELALAAARIKALEKGRKGY</sequence>
<comment type="caution">
    <text evidence="1">The sequence shown here is derived from an EMBL/GenBank/DDBJ whole genome shotgun (WGS) entry which is preliminary data.</text>
</comment>
<reference evidence="1 2" key="2">
    <citation type="journal article" date="2013" name="PLoS ONE">
        <title>INDIGO - INtegrated Data Warehouse of MIcrobial GenOmes with Examples from the Red Sea Extremophiles.</title>
        <authorList>
            <person name="Alam I."/>
            <person name="Antunes A."/>
            <person name="Kamau A.A."/>
            <person name="Ba Alawi W."/>
            <person name="Kalkatawi M."/>
            <person name="Stingl U."/>
            <person name="Bajic V.B."/>
        </authorList>
    </citation>
    <scope>NUCLEOTIDE SEQUENCE [LARGE SCALE GENOMIC DNA]</scope>
    <source>
        <strain evidence="1 2">E1L3A</strain>
    </source>
</reference>
<name>A0ACB4V605_9GAMM</name>
<keyword evidence="1" id="KW-0378">Hydrolase</keyword>
<gene>
    <name evidence="1" type="primary">atpC</name>
    <name evidence="1" type="ORF">SSPSH_002115</name>
</gene>
<evidence type="ECO:0000313" key="2">
    <source>
        <dbReference type="Proteomes" id="UP000006242"/>
    </source>
</evidence>
<reference evidence="1 2" key="1">
    <citation type="journal article" date="2011" name="J. Bacteriol.">
        <title>Genome sequence of Salinisphaera shabanensis, a gammaproteobacterium from the harsh, variable environment of the brine-seawater interface of the Shaban Deep in the Red Sea.</title>
        <authorList>
            <person name="Antunes A."/>
            <person name="Alam I."/>
            <person name="Bajic V.B."/>
            <person name="Stingl U."/>
        </authorList>
    </citation>
    <scope>NUCLEOTIDE SEQUENCE [LARGE SCALE GENOMIC DNA]</scope>
    <source>
        <strain evidence="1 2">E1L3A</strain>
    </source>
</reference>
<dbReference type="EC" id="3.6.3.14" evidence="1"/>
<proteinExistence type="predicted"/>
<dbReference type="EMBL" id="AFNV02000013">
    <property type="protein sequence ID" value="ERJ19033.1"/>
    <property type="molecule type" value="Genomic_DNA"/>
</dbReference>